<name>A0A401UL99_9CLOT</name>
<accession>A0A401UL99</accession>
<organism evidence="2 3">
    <name type="scientific">Clostridium tagluense</name>
    <dbReference type="NCBI Taxonomy" id="360422"/>
    <lineage>
        <taxon>Bacteria</taxon>
        <taxon>Bacillati</taxon>
        <taxon>Bacillota</taxon>
        <taxon>Clostridia</taxon>
        <taxon>Eubacteriales</taxon>
        <taxon>Clostridiaceae</taxon>
        <taxon>Clostridium</taxon>
    </lineage>
</organism>
<comment type="caution">
    <text evidence="2">The sequence shown here is derived from an EMBL/GenBank/DDBJ whole genome shotgun (WGS) entry which is preliminary data.</text>
</comment>
<dbReference type="OrthoDB" id="255953at2"/>
<dbReference type="InterPro" id="IPR029471">
    <property type="entry name" value="HNH_5"/>
</dbReference>
<dbReference type="EMBL" id="BHYK01000009">
    <property type="protein sequence ID" value="GCD10343.1"/>
    <property type="molecule type" value="Genomic_DNA"/>
</dbReference>
<evidence type="ECO:0000259" key="1">
    <source>
        <dbReference type="Pfam" id="PF14279"/>
    </source>
</evidence>
<protein>
    <recommendedName>
        <fullName evidence="1">HNH endonuclease 5 domain-containing protein</fullName>
    </recommendedName>
</protein>
<feature type="domain" description="HNH endonuclease 5" evidence="1">
    <location>
        <begin position="43"/>
        <end position="94"/>
    </location>
</feature>
<gene>
    <name evidence="2" type="ORF">Ctaglu_19660</name>
</gene>
<keyword evidence="3" id="KW-1185">Reference proteome</keyword>
<dbReference type="AlphaFoldDB" id="A0A401UL99"/>
<dbReference type="Proteomes" id="UP000287872">
    <property type="component" value="Unassembled WGS sequence"/>
</dbReference>
<reference evidence="2 3" key="1">
    <citation type="submission" date="2018-11" db="EMBL/GenBank/DDBJ databases">
        <title>Genome sequencing and assembly of Clostridium tagluense strain A121.</title>
        <authorList>
            <person name="Murakami T."/>
            <person name="Segawa T."/>
            <person name="Shcherbakova V.A."/>
            <person name="Mori H."/>
            <person name="Yoshimura Y."/>
        </authorList>
    </citation>
    <scope>NUCLEOTIDE SEQUENCE [LARGE SCALE GENOMIC DNA]</scope>
    <source>
        <strain evidence="2 3">A121</strain>
    </source>
</reference>
<sequence length="349" mass="40873">MDYDELKNLQERVAYFTKKYMPLFQYTHNSDQTPLFDDKNNTCRFCGKSSPKVTFKKKAHAISELIGNKEFVSRNECDVCNEQFGNSFEDNLSKYLGITRNLSQIHSKKGVPSYKSESGKSRVDFTNKGIVIQDIEGSNFIEMKENGMLIHSVRQSYSPLSVYKSFVKMALSVLPYEYMFYFWSTVKWLGEKSDATSYYDMKDYEWIIERFVPGPRPLSLTLHGFIRNNDVIEVPFYQFVLEFGNYIYQIAVPCKFKDYNLGKSKNKITIYPMPHELEFIKFQFGKIETNFKVMNNPNKIKGEKLDVFMGFENCEIYDGNGKKIDDILKEEGINLKERLKYKPINLNEI</sequence>
<proteinExistence type="predicted"/>
<evidence type="ECO:0000313" key="3">
    <source>
        <dbReference type="Proteomes" id="UP000287872"/>
    </source>
</evidence>
<dbReference type="RefSeq" id="WP_125000797.1">
    <property type="nucleotide sequence ID" value="NZ_BHYK01000009.1"/>
</dbReference>
<evidence type="ECO:0000313" key="2">
    <source>
        <dbReference type="EMBL" id="GCD10343.1"/>
    </source>
</evidence>
<dbReference type="Pfam" id="PF14279">
    <property type="entry name" value="HNH_5"/>
    <property type="match status" value="1"/>
</dbReference>